<dbReference type="InterPro" id="IPR007024">
    <property type="entry name" value="BLUF_domain"/>
</dbReference>
<proteinExistence type="predicted"/>
<protein>
    <recommendedName>
        <fullName evidence="1">BLUF domain-containing protein</fullName>
    </recommendedName>
</protein>
<reference evidence="2 3" key="1">
    <citation type="submission" date="2019-11" db="EMBL/GenBank/DDBJ databases">
        <title>Draft genome sequence of Paludibacterium sp. dN18-1.</title>
        <authorList>
            <person name="Im W.-T."/>
        </authorList>
    </citation>
    <scope>NUCLEOTIDE SEQUENCE [LARGE SCALE GENOMIC DNA]</scope>
    <source>
        <strain evidence="3">dN 18-1</strain>
    </source>
</reference>
<dbReference type="AlphaFoldDB" id="A0A844GBM4"/>
<dbReference type="GO" id="GO:0071949">
    <property type="term" value="F:FAD binding"/>
    <property type="evidence" value="ECO:0007669"/>
    <property type="project" value="InterPro"/>
</dbReference>
<feature type="domain" description="BLUF" evidence="1">
    <location>
        <begin position="1"/>
        <end position="83"/>
    </location>
</feature>
<comment type="caution">
    <text evidence="2">The sequence shown here is derived from an EMBL/GenBank/DDBJ whole genome shotgun (WGS) entry which is preliminary data.</text>
</comment>
<dbReference type="EMBL" id="WLYX01000001">
    <property type="protein sequence ID" value="MTD32701.1"/>
    <property type="molecule type" value="Genomic_DNA"/>
</dbReference>
<gene>
    <name evidence="2" type="ORF">GKE73_03510</name>
</gene>
<dbReference type="Proteomes" id="UP000446658">
    <property type="component" value="Unassembled WGS sequence"/>
</dbReference>
<evidence type="ECO:0000313" key="2">
    <source>
        <dbReference type="EMBL" id="MTD32701.1"/>
    </source>
</evidence>
<dbReference type="RefSeq" id="WP_230369208.1">
    <property type="nucleotide sequence ID" value="NZ_WLYX01000001.1"/>
</dbReference>
<accession>A0A844GBM4</accession>
<dbReference type="GO" id="GO:0009882">
    <property type="term" value="F:blue light photoreceptor activity"/>
    <property type="evidence" value="ECO:0007669"/>
    <property type="project" value="InterPro"/>
</dbReference>
<evidence type="ECO:0000259" key="1">
    <source>
        <dbReference type="Pfam" id="PF04940"/>
    </source>
</evidence>
<dbReference type="Pfam" id="PF04940">
    <property type="entry name" value="BLUF"/>
    <property type="match status" value="1"/>
</dbReference>
<sequence>MIRLTFTCSTDTLSAPRQRQSVLDIIRRRLHSMTISGYIILLQHDVLTILEGPEAVVEQEYDSLATTPEIKQLLLLARETIEQPCSAPGLCFVDADAQRRPDGTLPAPEQLLGAAHLTCSERTRRFVQEFIDGQWHHHHADWQSPQVVHRHS</sequence>
<evidence type="ECO:0000313" key="3">
    <source>
        <dbReference type="Proteomes" id="UP000446658"/>
    </source>
</evidence>
<keyword evidence="3" id="KW-1185">Reference proteome</keyword>
<dbReference type="Gene3D" id="3.30.70.100">
    <property type="match status" value="1"/>
</dbReference>
<organism evidence="2 3">
    <name type="scientific">Paludibacterium denitrificans</name>
    <dbReference type="NCBI Taxonomy" id="2675226"/>
    <lineage>
        <taxon>Bacteria</taxon>
        <taxon>Pseudomonadati</taxon>
        <taxon>Pseudomonadota</taxon>
        <taxon>Betaproteobacteria</taxon>
        <taxon>Neisseriales</taxon>
        <taxon>Chromobacteriaceae</taxon>
        <taxon>Paludibacterium</taxon>
    </lineage>
</organism>
<name>A0A844GBM4_9NEIS</name>